<dbReference type="AlphaFoldDB" id="A0A656Z8R3"/>
<accession>A0A656Z8R3</accession>
<dbReference type="EMBL" id="LFZK01000001">
    <property type="protein sequence ID" value="KYC29354.1"/>
    <property type="molecule type" value="Genomic_DNA"/>
</dbReference>
<feature type="domain" description="SsuA/THI5-like" evidence="1">
    <location>
        <begin position="120"/>
        <end position="276"/>
    </location>
</feature>
<gene>
    <name evidence="2" type="ORF">ACY05_02185</name>
</gene>
<comment type="caution">
    <text evidence="2">The sequence shown here is derived from an EMBL/GenBank/DDBJ whole genome shotgun (WGS) entry which is preliminary data.</text>
</comment>
<dbReference type="InterPro" id="IPR015168">
    <property type="entry name" value="SsuA/THI5"/>
</dbReference>
<dbReference type="InterPro" id="IPR027024">
    <property type="entry name" value="UCP027386_ABC_sbc_TM0202"/>
</dbReference>
<reference evidence="2 3" key="1">
    <citation type="journal article" date="2016" name="ISME J.">
        <title>Integrated multi-omics analyses reveal the biochemical mechanisms and phylogenetic relevance of anaerobic androgen biodegradation in the environment.</title>
        <authorList>
            <person name="Yang F.C."/>
            <person name="Chen Y.L."/>
            <person name="Tang S.L."/>
            <person name="Yu C.P."/>
            <person name="Wang P.H."/>
            <person name="Ismail W."/>
            <person name="Wang C.H."/>
            <person name="Ding J.Y."/>
            <person name="Yang C.Y."/>
            <person name="Yang C.Y."/>
            <person name="Chiang Y.R."/>
        </authorList>
    </citation>
    <scope>NUCLEOTIDE SEQUENCE [LARGE SCALE GENOMIC DNA]</scope>
    <source>
        <strain evidence="2 3">DSM 13999</strain>
    </source>
</reference>
<dbReference type="Proteomes" id="UP000243416">
    <property type="component" value="Unassembled WGS sequence"/>
</dbReference>
<sequence>MTAIHHRLRRTIGGCLRAIALAATVFAAAPAIAGKLPKLTLSGPFAAVSYPLIHIAESGALKDVAETVEFVSWKNPDQLRVLAIDGKSKVDFIAMPTNVAANLYNRGVKLQLVNVSTWGVLWLVSRDKSLKTLADFQGKEVLMPFRADMPDIVFQTLAEKAGLDPKKNFRLRYVGSPLDAMQLLIARRADHALLSEPAVSMALRKTKSFPVNLIAPDLYRSVDLQQEWGRLMQREARIPQAGIAAMGQALANPALVERFQRAYAASLKWCEDKPDECGAMVARHIDMLTPEAVADSVRADRTAFVTAADARPELEFFFTQLHARQPALIGGKLPGDAFYWPGK</sequence>
<name>A0A656Z8R3_9PROT</name>
<evidence type="ECO:0000313" key="2">
    <source>
        <dbReference type="EMBL" id="KYC29354.1"/>
    </source>
</evidence>
<dbReference type="SUPFAM" id="SSF53850">
    <property type="entry name" value="Periplasmic binding protein-like II"/>
    <property type="match status" value="1"/>
</dbReference>
<dbReference type="OrthoDB" id="9814375at2"/>
<dbReference type="Gene3D" id="3.40.190.10">
    <property type="entry name" value="Periplasmic binding protein-like II"/>
    <property type="match status" value="2"/>
</dbReference>
<evidence type="ECO:0000259" key="1">
    <source>
        <dbReference type="Pfam" id="PF09084"/>
    </source>
</evidence>
<dbReference type="Pfam" id="PF09084">
    <property type="entry name" value="NMT1"/>
    <property type="match status" value="1"/>
</dbReference>
<proteinExistence type="predicted"/>
<keyword evidence="3" id="KW-1185">Reference proteome</keyword>
<evidence type="ECO:0000313" key="3">
    <source>
        <dbReference type="Proteomes" id="UP000243416"/>
    </source>
</evidence>
<dbReference type="PANTHER" id="PTHR30024">
    <property type="entry name" value="ALIPHATIC SULFONATES-BINDING PROTEIN-RELATED"/>
    <property type="match status" value="1"/>
</dbReference>
<organism evidence="2 3">
    <name type="scientific">Sterolibacterium denitrificans</name>
    <dbReference type="NCBI Taxonomy" id="157592"/>
    <lineage>
        <taxon>Bacteria</taxon>
        <taxon>Pseudomonadati</taxon>
        <taxon>Pseudomonadota</taxon>
        <taxon>Betaproteobacteria</taxon>
        <taxon>Nitrosomonadales</taxon>
        <taxon>Sterolibacteriaceae</taxon>
        <taxon>Sterolibacterium</taxon>
    </lineage>
</organism>
<dbReference type="RefSeq" id="WP_067170160.1">
    <property type="nucleotide sequence ID" value="NZ_LFZK01000001.1"/>
</dbReference>
<dbReference type="PANTHER" id="PTHR30024:SF46">
    <property type="entry name" value="ABC TRANSPORTER, SUBSTRATE-BINDING LIPOPROTEIN"/>
    <property type="match status" value="1"/>
</dbReference>
<dbReference type="PIRSF" id="PIRSF027386">
    <property type="entry name" value="UCP027386_ABC_sbc_TM0202"/>
    <property type="match status" value="1"/>
</dbReference>
<protein>
    <submittedName>
        <fullName evidence="2">ABC transporter substrate-binding protein</fullName>
    </submittedName>
</protein>